<dbReference type="PANTHER" id="PTHR38688">
    <property type="entry name" value="PYR_REDOX_2 DOMAIN-CONTAINING PROTEIN"/>
    <property type="match status" value="1"/>
</dbReference>
<dbReference type="PRINTS" id="PR00368">
    <property type="entry name" value="FADPNR"/>
</dbReference>
<dbReference type="Proteomes" id="UP001497512">
    <property type="component" value="Chromosome 11"/>
</dbReference>
<dbReference type="InterPro" id="IPR023753">
    <property type="entry name" value="FAD/NAD-binding_dom"/>
</dbReference>
<dbReference type="Gene3D" id="3.50.50.60">
    <property type="entry name" value="FAD/NAD(P)-binding domain"/>
    <property type="match status" value="1"/>
</dbReference>
<keyword evidence="3" id="KW-1185">Reference proteome</keyword>
<organism evidence="2 3">
    <name type="scientific">Sphagnum troendelagicum</name>
    <dbReference type="NCBI Taxonomy" id="128251"/>
    <lineage>
        <taxon>Eukaryota</taxon>
        <taxon>Viridiplantae</taxon>
        <taxon>Streptophyta</taxon>
        <taxon>Embryophyta</taxon>
        <taxon>Bryophyta</taxon>
        <taxon>Sphagnophytina</taxon>
        <taxon>Sphagnopsida</taxon>
        <taxon>Sphagnales</taxon>
        <taxon>Sphagnaceae</taxon>
        <taxon>Sphagnum</taxon>
    </lineage>
</organism>
<dbReference type="InterPro" id="IPR053275">
    <property type="entry name" value="Agnestin_monoxygenase"/>
</dbReference>
<dbReference type="PANTHER" id="PTHR38688:SF1">
    <property type="entry name" value="FAD_NAD(P)-BINDING DOMAIN-CONTAINING PROTEIN"/>
    <property type="match status" value="1"/>
</dbReference>
<dbReference type="Pfam" id="PF07992">
    <property type="entry name" value="Pyr_redox_2"/>
    <property type="match status" value="1"/>
</dbReference>
<evidence type="ECO:0000313" key="2">
    <source>
        <dbReference type="EMBL" id="CAK9196777.1"/>
    </source>
</evidence>
<sequence>MDQYKAAVIGAGPAGLAVVATLLDQECIPILWIDPNFEAGRLSNYLEVPSNTKVKLFQQYVTTSPSLNRFSSKALMPFVGQDPDKGCPLNLAATMVKSLTDSIRKADSTRVHCVQKVVKELAFSEGRWKIDGADECERVYLATGSHPRSLPDTGVEELLLDDVLTPTRIPELVTNDDTVGVIGSSHSAILALKNLHECATIRPKKIINFFQSPLLFAIYKEGWILYDNTGLKGEAADWAKQELQSGNLEKEKKLERICVKDYSPEEQVKLWQQCTKLVHAVGFDRNPLPKILFNWDELKQISYDPHTGKIADGLYGCGIAFPEKTVDPYGNQEYAVGLWKFMCYAQKKIKL</sequence>
<dbReference type="EMBL" id="OZ019903">
    <property type="protein sequence ID" value="CAK9196777.1"/>
    <property type="molecule type" value="Genomic_DNA"/>
</dbReference>
<name>A0ABP0TI31_9BRYO</name>
<proteinExistence type="predicted"/>
<gene>
    <name evidence="2" type="ORF">CSSPTR1EN2_LOCUS3643</name>
</gene>
<evidence type="ECO:0000259" key="1">
    <source>
        <dbReference type="Pfam" id="PF07992"/>
    </source>
</evidence>
<dbReference type="SUPFAM" id="SSF51905">
    <property type="entry name" value="FAD/NAD(P)-binding domain"/>
    <property type="match status" value="1"/>
</dbReference>
<dbReference type="InterPro" id="IPR036188">
    <property type="entry name" value="FAD/NAD-bd_sf"/>
</dbReference>
<accession>A0ABP0TI31</accession>
<evidence type="ECO:0000313" key="3">
    <source>
        <dbReference type="Proteomes" id="UP001497512"/>
    </source>
</evidence>
<reference evidence="2" key="1">
    <citation type="submission" date="2024-02" db="EMBL/GenBank/DDBJ databases">
        <authorList>
            <consortium name="ELIXIR-Norway"/>
            <consortium name="Elixir Norway"/>
        </authorList>
    </citation>
    <scope>NUCLEOTIDE SEQUENCE</scope>
</reference>
<feature type="domain" description="FAD/NAD(P)-binding" evidence="1">
    <location>
        <begin position="5"/>
        <end position="188"/>
    </location>
</feature>
<protein>
    <recommendedName>
        <fullName evidence="1">FAD/NAD(P)-binding domain-containing protein</fullName>
    </recommendedName>
</protein>